<accession>A0A9Q0BRC8</accession>
<proteinExistence type="predicted"/>
<evidence type="ECO:0000313" key="2">
    <source>
        <dbReference type="Proteomes" id="UP001059596"/>
    </source>
</evidence>
<sequence>MYEAALAEKRKEKPSAPLDANTSVTRKISVTVSVDKELVIQSEKHSTALVLFERLEPSMTIDSILDLLNNLLLAVALPILASEAYDILRSTWKTSGTECQDEKKQGIKVETVSENRIPMGFPVDKIREVFALRMEDNIYYGLECRFLPDAECLAPPLDTIG</sequence>
<keyword evidence="2" id="KW-1185">Reference proteome</keyword>
<organism evidence="1 2">
    <name type="scientific">Drosophila gunungcola</name>
    <name type="common">fruit fly</name>
    <dbReference type="NCBI Taxonomy" id="103775"/>
    <lineage>
        <taxon>Eukaryota</taxon>
        <taxon>Metazoa</taxon>
        <taxon>Ecdysozoa</taxon>
        <taxon>Arthropoda</taxon>
        <taxon>Hexapoda</taxon>
        <taxon>Insecta</taxon>
        <taxon>Pterygota</taxon>
        <taxon>Neoptera</taxon>
        <taxon>Endopterygota</taxon>
        <taxon>Diptera</taxon>
        <taxon>Brachycera</taxon>
        <taxon>Muscomorpha</taxon>
        <taxon>Ephydroidea</taxon>
        <taxon>Drosophilidae</taxon>
        <taxon>Drosophila</taxon>
        <taxon>Sophophora</taxon>
    </lineage>
</organism>
<dbReference type="AlphaFoldDB" id="A0A9Q0BRC8"/>
<evidence type="ECO:0000313" key="1">
    <source>
        <dbReference type="EMBL" id="KAI8041897.1"/>
    </source>
</evidence>
<dbReference type="EMBL" id="JAMKOV010000002">
    <property type="protein sequence ID" value="KAI8041897.1"/>
    <property type="molecule type" value="Genomic_DNA"/>
</dbReference>
<dbReference type="Proteomes" id="UP001059596">
    <property type="component" value="Unassembled WGS sequence"/>
</dbReference>
<protein>
    <submittedName>
        <fullName evidence="1">Uncharacterized protein</fullName>
    </submittedName>
</protein>
<comment type="caution">
    <text evidence="1">The sequence shown here is derived from an EMBL/GenBank/DDBJ whole genome shotgun (WGS) entry which is preliminary data.</text>
</comment>
<reference evidence="1" key="1">
    <citation type="journal article" date="2023" name="Genome Biol. Evol.">
        <title>Long-read-based Genome Assembly of Drosophila gunungcola Reveals Fewer Chemosensory Genes in Flower-breeding Species.</title>
        <authorList>
            <person name="Negi A."/>
            <person name="Liao B.Y."/>
            <person name="Yeh S.D."/>
        </authorList>
    </citation>
    <scope>NUCLEOTIDE SEQUENCE</scope>
    <source>
        <strain evidence="1">Sukarami</strain>
    </source>
</reference>
<name>A0A9Q0BRC8_9MUSC</name>
<gene>
    <name evidence="1" type="ORF">M5D96_003192</name>
</gene>